<dbReference type="GO" id="GO:0046872">
    <property type="term" value="F:metal ion binding"/>
    <property type="evidence" value="ECO:0007669"/>
    <property type="project" value="UniProtKB-KW"/>
</dbReference>
<protein>
    <submittedName>
        <fullName evidence="8">Dissimilatory sulfite reductase (Desulfoviridin), alpha and beta subunits</fullName>
    </submittedName>
</protein>
<dbReference type="PANTHER" id="PTHR32439">
    <property type="entry name" value="FERREDOXIN--NITRITE REDUCTASE, CHLOROPLASTIC"/>
    <property type="match status" value="1"/>
</dbReference>
<evidence type="ECO:0000313" key="8">
    <source>
        <dbReference type="EMBL" id="SFM16154.1"/>
    </source>
</evidence>
<dbReference type="InterPro" id="IPR036136">
    <property type="entry name" value="Nit/Sulf_reduc_fer-like_dom_sf"/>
</dbReference>
<dbReference type="OrthoDB" id="9800558at2"/>
<dbReference type="Pfam" id="PF00037">
    <property type="entry name" value="Fer4"/>
    <property type="match status" value="1"/>
</dbReference>
<evidence type="ECO:0000259" key="7">
    <source>
        <dbReference type="PROSITE" id="PS51379"/>
    </source>
</evidence>
<dbReference type="InterPro" id="IPR017900">
    <property type="entry name" value="4Fe4S_Fe_S_CS"/>
</dbReference>
<gene>
    <name evidence="8" type="ORF">SAMN04490355_104826</name>
</gene>
<evidence type="ECO:0000256" key="2">
    <source>
        <dbReference type="ARBA" id="ARBA00022617"/>
    </source>
</evidence>
<name>A0A1I4NKV0_9FIRM</name>
<dbReference type="PROSITE" id="PS51379">
    <property type="entry name" value="4FE4S_FER_2"/>
    <property type="match status" value="2"/>
</dbReference>
<organism evidence="8 9">
    <name type="scientific">Pelosinus propionicus DSM 13327</name>
    <dbReference type="NCBI Taxonomy" id="1123291"/>
    <lineage>
        <taxon>Bacteria</taxon>
        <taxon>Bacillati</taxon>
        <taxon>Bacillota</taxon>
        <taxon>Negativicutes</taxon>
        <taxon>Selenomonadales</taxon>
        <taxon>Sporomusaceae</taxon>
        <taxon>Pelosinus</taxon>
    </lineage>
</organism>
<keyword evidence="6" id="KW-0411">Iron-sulfur</keyword>
<dbReference type="PANTHER" id="PTHR32439:SF9">
    <property type="entry name" value="BLR3264 PROTEIN"/>
    <property type="match status" value="1"/>
</dbReference>
<evidence type="ECO:0000256" key="1">
    <source>
        <dbReference type="ARBA" id="ARBA00022485"/>
    </source>
</evidence>
<keyword evidence="1" id="KW-0004">4Fe-4S</keyword>
<dbReference type="PROSITE" id="PS00198">
    <property type="entry name" value="4FE4S_FER_1"/>
    <property type="match status" value="1"/>
</dbReference>
<accession>A0A1I4NKV0</accession>
<dbReference type="Gene3D" id="3.90.480.10">
    <property type="entry name" value="Sulfite Reductase Hemoprotein,Domain 2"/>
    <property type="match status" value="1"/>
</dbReference>
<dbReference type="Gene3D" id="3.30.70.20">
    <property type="match status" value="1"/>
</dbReference>
<dbReference type="PRINTS" id="PR00397">
    <property type="entry name" value="SIROHAEM"/>
</dbReference>
<keyword evidence="2" id="KW-0349">Heme</keyword>
<dbReference type="InterPro" id="IPR017896">
    <property type="entry name" value="4Fe4S_Fe-S-bd"/>
</dbReference>
<dbReference type="PROSITE" id="PS00365">
    <property type="entry name" value="NIR_SIR"/>
    <property type="match status" value="1"/>
</dbReference>
<evidence type="ECO:0000313" key="9">
    <source>
        <dbReference type="Proteomes" id="UP000199520"/>
    </source>
</evidence>
<sequence>MVKKEVSDSMINPCNSIRQHGHIKQQQQGFAAVRIRTIAGNMTSDQLRKVAYLSDKYGQGQLHITTRQSVEIHWVQENQLKTMFQEIYDFGLLLAVRGPRVMTVIACPGVTLCKRGIGDTTRLATQLNDCVVGRDLSGKTKIAVSGCPSSCAKPQINDIGLHGIIIPTVFEGCVGCNFCTQHCKVAAIKVEEMIPSIDSSKCIGCGACVKNCPQKALTAKRQGYTVYVGGKIGKKPMLGTKIFSVIPEQEAISCIQRILEAYSRLSFKGERIGTVINRIGMTNFQQEVLK</sequence>
<dbReference type="InterPro" id="IPR051329">
    <property type="entry name" value="NIR_SIR_4Fe-4S"/>
</dbReference>
<evidence type="ECO:0000256" key="4">
    <source>
        <dbReference type="ARBA" id="ARBA00023002"/>
    </source>
</evidence>
<reference evidence="9" key="1">
    <citation type="submission" date="2016-10" db="EMBL/GenBank/DDBJ databases">
        <authorList>
            <person name="Varghese N."/>
            <person name="Submissions S."/>
        </authorList>
    </citation>
    <scope>NUCLEOTIDE SEQUENCE [LARGE SCALE GENOMIC DNA]</scope>
    <source>
        <strain evidence="9">DSM 13327</strain>
    </source>
</reference>
<dbReference type="STRING" id="1123291.SAMN04490355_104826"/>
<evidence type="ECO:0000256" key="3">
    <source>
        <dbReference type="ARBA" id="ARBA00022723"/>
    </source>
</evidence>
<evidence type="ECO:0000256" key="6">
    <source>
        <dbReference type="ARBA" id="ARBA00023014"/>
    </source>
</evidence>
<dbReference type="EMBL" id="FOTS01000048">
    <property type="protein sequence ID" value="SFM16154.1"/>
    <property type="molecule type" value="Genomic_DNA"/>
</dbReference>
<keyword evidence="9" id="KW-1185">Reference proteome</keyword>
<evidence type="ECO:0000256" key="5">
    <source>
        <dbReference type="ARBA" id="ARBA00023004"/>
    </source>
</evidence>
<dbReference type="SUPFAM" id="SSF56014">
    <property type="entry name" value="Nitrite and sulphite reductase 4Fe-4S domain-like"/>
    <property type="match status" value="1"/>
</dbReference>
<dbReference type="GO" id="GO:0020037">
    <property type="term" value="F:heme binding"/>
    <property type="evidence" value="ECO:0007669"/>
    <property type="project" value="InterPro"/>
</dbReference>
<keyword evidence="5" id="KW-0408">Iron</keyword>
<dbReference type="SUPFAM" id="SSF54862">
    <property type="entry name" value="4Fe-4S ferredoxins"/>
    <property type="match status" value="1"/>
</dbReference>
<dbReference type="GO" id="GO:0016491">
    <property type="term" value="F:oxidoreductase activity"/>
    <property type="evidence" value="ECO:0007669"/>
    <property type="project" value="UniProtKB-KW"/>
</dbReference>
<dbReference type="GO" id="GO:0051539">
    <property type="term" value="F:4 iron, 4 sulfur cluster binding"/>
    <property type="evidence" value="ECO:0007669"/>
    <property type="project" value="UniProtKB-KW"/>
</dbReference>
<dbReference type="InterPro" id="IPR005117">
    <property type="entry name" value="NiRdtase/SiRdtase_haem-b_fer"/>
</dbReference>
<dbReference type="Pfam" id="PF01077">
    <property type="entry name" value="NIR_SIR"/>
    <property type="match status" value="1"/>
</dbReference>
<dbReference type="InterPro" id="IPR006066">
    <property type="entry name" value="NO2/SO3_Rdtase_FeS/sirohaem_BS"/>
</dbReference>
<feature type="domain" description="4Fe-4S ferredoxin-type" evidence="7">
    <location>
        <begin position="165"/>
        <end position="192"/>
    </location>
</feature>
<keyword evidence="4" id="KW-0560">Oxidoreductase</keyword>
<dbReference type="AlphaFoldDB" id="A0A1I4NKV0"/>
<dbReference type="SUPFAM" id="SSF55124">
    <property type="entry name" value="Nitrite/Sulfite reductase N-terminal domain-like"/>
    <property type="match status" value="1"/>
</dbReference>
<dbReference type="InterPro" id="IPR006067">
    <property type="entry name" value="NO2/SO3_Rdtase_4Fe4S_dom"/>
</dbReference>
<feature type="domain" description="4Fe-4S ferredoxin-type" evidence="7">
    <location>
        <begin position="193"/>
        <end position="222"/>
    </location>
</feature>
<dbReference type="InterPro" id="IPR045854">
    <property type="entry name" value="NO2/SO3_Rdtase_4Fe4S_sf"/>
</dbReference>
<dbReference type="Gene3D" id="3.30.413.10">
    <property type="entry name" value="Sulfite Reductase Hemoprotein, domain 1"/>
    <property type="match status" value="1"/>
</dbReference>
<dbReference type="Pfam" id="PF03460">
    <property type="entry name" value="NIR_SIR_ferr"/>
    <property type="match status" value="1"/>
</dbReference>
<dbReference type="Proteomes" id="UP000199520">
    <property type="component" value="Unassembled WGS sequence"/>
</dbReference>
<proteinExistence type="predicted"/>
<keyword evidence="3" id="KW-0479">Metal-binding</keyword>